<sequence length="116" mass="12248">MIRFLLRLLGAVLLAGAVILAVLDATRSLAAQGLVVTPLAQAWADGWPTGYEAARGWVASHAGEGLWNGVVLPLLSLPGVAILGLLALLFFALGRKPAERSGWGGDPLFPARRRRI</sequence>
<proteinExistence type="predicted"/>
<comment type="caution">
    <text evidence="2">The sequence shown here is derived from an EMBL/GenBank/DDBJ whole genome shotgun (WGS) entry which is preliminary data.</text>
</comment>
<feature type="transmembrane region" description="Helical" evidence="1">
    <location>
        <begin position="70"/>
        <end position="93"/>
    </location>
</feature>
<dbReference type="Proteomes" id="UP001205906">
    <property type="component" value="Unassembled WGS sequence"/>
</dbReference>
<accession>A0ABT1C398</accession>
<evidence type="ECO:0000313" key="2">
    <source>
        <dbReference type="EMBL" id="MCO6049305.1"/>
    </source>
</evidence>
<name>A0ABT1C398_9HYPH</name>
<organism evidence="2 3">
    <name type="scientific">Mesorhizobium liriopis</name>
    <dbReference type="NCBI Taxonomy" id="2953882"/>
    <lineage>
        <taxon>Bacteria</taxon>
        <taxon>Pseudomonadati</taxon>
        <taxon>Pseudomonadota</taxon>
        <taxon>Alphaproteobacteria</taxon>
        <taxon>Hyphomicrobiales</taxon>
        <taxon>Phyllobacteriaceae</taxon>
        <taxon>Mesorhizobium</taxon>
    </lineage>
</organism>
<protein>
    <submittedName>
        <fullName evidence="2">Uncharacterized protein</fullName>
    </submittedName>
</protein>
<keyword evidence="3" id="KW-1185">Reference proteome</keyword>
<dbReference type="RefSeq" id="WP_252817013.1">
    <property type="nucleotide sequence ID" value="NZ_JAMXQS010000003.1"/>
</dbReference>
<evidence type="ECO:0000313" key="3">
    <source>
        <dbReference type="Proteomes" id="UP001205906"/>
    </source>
</evidence>
<keyword evidence="1" id="KW-0472">Membrane</keyword>
<keyword evidence="1" id="KW-1133">Transmembrane helix</keyword>
<reference evidence="2 3" key="1">
    <citation type="submission" date="2022-06" db="EMBL/GenBank/DDBJ databases">
        <title>Mesorhizobium sp. strain RP14 Genome sequencing and assembly.</title>
        <authorList>
            <person name="Kim I."/>
        </authorList>
    </citation>
    <scope>NUCLEOTIDE SEQUENCE [LARGE SCALE GENOMIC DNA]</scope>
    <source>
        <strain evidence="3">RP14(2022)</strain>
    </source>
</reference>
<gene>
    <name evidence="2" type="ORF">NGM99_05810</name>
</gene>
<dbReference type="EMBL" id="JAMXQS010000003">
    <property type="protein sequence ID" value="MCO6049305.1"/>
    <property type="molecule type" value="Genomic_DNA"/>
</dbReference>
<evidence type="ECO:0000256" key="1">
    <source>
        <dbReference type="SAM" id="Phobius"/>
    </source>
</evidence>
<keyword evidence="1" id="KW-0812">Transmembrane</keyword>